<dbReference type="AlphaFoldDB" id="A9VAA7"/>
<keyword evidence="1" id="KW-0677">Repeat</keyword>
<dbReference type="KEGG" id="mbr:MONBRDRAFT_11791"/>
<sequence>MAILLGNGANVNHRDKLGDTALFWAAQKADHLRVLELLLAYGADATMQDRHDQTPLHIAVFSKDERQVRALLKAGADYNVKNNSGKDPFEEALEDQKAGKLLLEFIIMPVSSQNDIFYFGVLNLTAWYLYYRAAHLNPGVVGRNAQREKEYFDVIQRLGASGWGTEADGHMAELAGLCHDCKLVNHLHTTPCTHPGAHPSLHTLFSEHADVNNGLPVLEQARQARTHLT</sequence>
<keyword evidence="2 3" id="KW-0040">ANK repeat</keyword>
<evidence type="ECO:0000256" key="3">
    <source>
        <dbReference type="PROSITE-ProRule" id="PRU00023"/>
    </source>
</evidence>
<dbReference type="SUPFAM" id="SSF48403">
    <property type="entry name" value="Ankyrin repeat"/>
    <property type="match status" value="1"/>
</dbReference>
<dbReference type="STRING" id="81824.A9VAA7"/>
<dbReference type="Pfam" id="PF12796">
    <property type="entry name" value="Ank_2"/>
    <property type="match status" value="1"/>
</dbReference>
<proteinExistence type="predicted"/>
<name>A9VAA7_MONBE</name>
<dbReference type="PROSITE" id="PS50088">
    <property type="entry name" value="ANK_REPEAT"/>
    <property type="match status" value="2"/>
</dbReference>
<dbReference type="GeneID" id="5894921"/>
<feature type="repeat" description="ANK" evidence="3">
    <location>
        <begin position="51"/>
        <end position="83"/>
    </location>
</feature>
<reference evidence="4 5" key="1">
    <citation type="journal article" date="2008" name="Nature">
        <title>The genome of the choanoflagellate Monosiga brevicollis and the origin of metazoans.</title>
        <authorList>
            <consortium name="JGI Sequencing"/>
            <person name="King N."/>
            <person name="Westbrook M.J."/>
            <person name="Young S.L."/>
            <person name="Kuo A."/>
            <person name="Abedin M."/>
            <person name="Chapman J."/>
            <person name="Fairclough S."/>
            <person name="Hellsten U."/>
            <person name="Isogai Y."/>
            <person name="Letunic I."/>
            <person name="Marr M."/>
            <person name="Pincus D."/>
            <person name="Putnam N."/>
            <person name="Rokas A."/>
            <person name="Wright K.J."/>
            <person name="Zuzow R."/>
            <person name="Dirks W."/>
            <person name="Good M."/>
            <person name="Goodstein D."/>
            <person name="Lemons D."/>
            <person name="Li W."/>
            <person name="Lyons J.B."/>
            <person name="Morris A."/>
            <person name="Nichols S."/>
            <person name="Richter D.J."/>
            <person name="Salamov A."/>
            <person name="Bork P."/>
            <person name="Lim W.A."/>
            <person name="Manning G."/>
            <person name="Miller W.T."/>
            <person name="McGinnis W."/>
            <person name="Shapiro H."/>
            <person name="Tjian R."/>
            <person name="Grigoriev I.V."/>
            <person name="Rokhsar D."/>
        </authorList>
    </citation>
    <scope>NUCLEOTIDE SEQUENCE [LARGE SCALE GENOMIC DNA]</scope>
    <source>
        <strain evidence="5">MX1 / ATCC 50154</strain>
    </source>
</reference>
<keyword evidence="5" id="KW-1185">Reference proteome</keyword>
<protein>
    <submittedName>
        <fullName evidence="4">Uncharacterized protein</fullName>
    </submittedName>
</protein>
<dbReference type="InParanoid" id="A9VAA7"/>
<dbReference type="SMART" id="SM00248">
    <property type="entry name" value="ANK"/>
    <property type="match status" value="2"/>
</dbReference>
<dbReference type="RefSeq" id="XP_001749644.1">
    <property type="nucleotide sequence ID" value="XM_001749592.1"/>
</dbReference>
<dbReference type="PANTHER" id="PTHR24171">
    <property type="entry name" value="ANKYRIN REPEAT DOMAIN-CONTAINING PROTEIN 39-RELATED"/>
    <property type="match status" value="1"/>
</dbReference>
<dbReference type="EMBL" id="CH991573">
    <property type="protein sequence ID" value="EDQ85453.1"/>
    <property type="molecule type" value="Genomic_DNA"/>
</dbReference>
<dbReference type="eggNOG" id="KOG0504">
    <property type="taxonomic scope" value="Eukaryota"/>
</dbReference>
<evidence type="ECO:0000256" key="2">
    <source>
        <dbReference type="ARBA" id="ARBA00023043"/>
    </source>
</evidence>
<dbReference type="Proteomes" id="UP000001357">
    <property type="component" value="Unassembled WGS sequence"/>
</dbReference>
<dbReference type="Gene3D" id="1.25.40.20">
    <property type="entry name" value="Ankyrin repeat-containing domain"/>
    <property type="match status" value="1"/>
</dbReference>
<gene>
    <name evidence="4" type="ORF">MONBRDRAFT_11791</name>
</gene>
<dbReference type="InterPro" id="IPR036770">
    <property type="entry name" value="Ankyrin_rpt-contain_sf"/>
</dbReference>
<evidence type="ECO:0000256" key="1">
    <source>
        <dbReference type="ARBA" id="ARBA00022737"/>
    </source>
</evidence>
<evidence type="ECO:0000313" key="5">
    <source>
        <dbReference type="Proteomes" id="UP000001357"/>
    </source>
</evidence>
<feature type="repeat" description="ANK" evidence="3">
    <location>
        <begin position="17"/>
        <end position="50"/>
    </location>
</feature>
<accession>A9VAA7</accession>
<evidence type="ECO:0000313" key="4">
    <source>
        <dbReference type="EMBL" id="EDQ85453.1"/>
    </source>
</evidence>
<dbReference type="PROSITE" id="PS50297">
    <property type="entry name" value="ANK_REP_REGION"/>
    <property type="match status" value="2"/>
</dbReference>
<dbReference type="InterPro" id="IPR002110">
    <property type="entry name" value="Ankyrin_rpt"/>
</dbReference>
<organism evidence="4 5">
    <name type="scientific">Monosiga brevicollis</name>
    <name type="common">Choanoflagellate</name>
    <dbReference type="NCBI Taxonomy" id="81824"/>
    <lineage>
        <taxon>Eukaryota</taxon>
        <taxon>Choanoflagellata</taxon>
        <taxon>Craspedida</taxon>
        <taxon>Salpingoecidae</taxon>
        <taxon>Monosiga</taxon>
    </lineage>
</organism>